<sequence>MVNTAITVRFDPKNIYKSNRPMKNQIISKVQSQAPVGAASATVVGGWHSSRSDARNHITVDYYDDSGTHMSREHVV</sequence>
<accession>A0A5J5ENT5</accession>
<dbReference type="InParanoid" id="A0A5J5ENT5"/>
<gene>
    <name evidence="1" type="ORF">FN846DRAFT_960941</name>
</gene>
<organism evidence="1 2">
    <name type="scientific">Sphaerosporella brunnea</name>
    <dbReference type="NCBI Taxonomy" id="1250544"/>
    <lineage>
        <taxon>Eukaryota</taxon>
        <taxon>Fungi</taxon>
        <taxon>Dikarya</taxon>
        <taxon>Ascomycota</taxon>
        <taxon>Pezizomycotina</taxon>
        <taxon>Pezizomycetes</taxon>
        <taxon>Pezizales</taxon>
        <taxon>Pyronemataceae</taxon>
        <taxon>Sphaerosporella</taxon>
    </lineage>
</organism>
<protein>
    <submittedName>
        <fullName evidence="1">Uncharacterized protein</fullName>
    </submittedName>
</protein>
<name>A0A5J5ENT5_9PEZI</name>
<reference evidence="1 2" key="1">
    <citation type="submission" date="2019-09" db="EMBL/GenBank/DDBJ databases">
        <title>Draft genome of the ectomycorrhizal ascomycete Sphaerosporella brunnea.</title>
        <authorList>
            <consortium name="DOE Joint Genome Institute"/>
            <person name="Benucci G.M."/>
            <person name="Marozzi G."/>
            <person name="Antonielli L."/>
            <person name="Sanchez S."/>
            <person name="Marco P."/>
            <person name="Wang X."/>
            <person name="Falini L.B."/>
            <person name="Barry K."/>
            <person name="Haridas S."/>
            <person name="Lipzen A."/>
            <person name="Labutti K."/>
            <person name="Grigoriev I.V."/>
            <person name="Murat C."/>
            <person name="Martin F."/>
            <person name="Albertini E."/>
            <person name="Donnini D."/>
            <person name="Bonito G."/>
        </authorList>
    </citation>
    <scope>NUCLEOTIDE SEQUENCE [LARGE SCALE GENOMIC DNA]</scope>
    <source>
        <strain evidence="1 2">Sb_GMNB300</strain>
    </source>
</reference>
<dbReference type="Proteomes" id="UP000326924">
    <property type="component" value="Unassembled WGS sequence"/>
</dbReference>
<evidence type="ECO:0000313" key="2">
    <source>
        <dbReference type="Proteomes" id="UP000326924"/>
    </source>
</evidence>
<dbReference type="OrthoDB" id="2790530at2759"/>
<evidence type="ECO:0000313" key="1">
    <source>
        <dbReference type="EMBL" id="KAA8899151.1"/>
    </source>
</evidence>
<keyword evidence="2" id="KW-1185">Reference proteome</keyword>
<dbReference type="AlphaFoldDB" id="A0A5J5ENT5"/>
<proteinExistence type="predicted"/>
<comment type="caution">
    <text evidence="1">The sequence shown here is derived from an EMBL/GenBank/DDBJ whole genome shotgun (WGS) entry which is preliminary data.</text>
</comment>
<dbReference type="EMBL" id="VXIS01000172">
    <property type="protein sequence ID" value="KAA8899151.1"/>
    <property type="molecule type" value="Genomic_DNA"/>
</dbReference>